<dbReference type="STRING" id="28083.Lbir_2437"/>
<dbReference type="InterPro" id="IPR000595">
    <property type="entry name" value="cNMP-bd_dom"/>
</dbReference>
<keyword evidence="6" id="KW-0217">Developmental protein</keyword>
<gene>
    <name evidence="16" type="ORF">Lbir_2437</name>
    <name evidence="17" type="ORF">NCTC12437_01193</name>
</gene>
<evidence type="ECO:0000256" key="10">
    <source>
        <dbReference type="ARBA" id="ARBA00022949"/>
    </source>
</evidence>
<keyword evidence="12 14" id="KW-0472">Membrane</keyword>
<dbReference type="Proteomes" id="UP000255066">
    <property type="component" value="Unassembled WGS sequence"/>
</dbReference>
<evidence type="ECO:0000256" key="8">
    <source>
        <dbReference type="ARBA" id="ARBA00022692"/>
    </source>
</evidence>
<evidence type="ECO:0000256" key="5">
    <source>
        <dbReference type="ARBA" id="ARBA00022427"/>
    </source>
</evidence>
<keyword evidence="11 14" id="KW-1133">Transmembrane helix</keyword>
<dbReference type="Gene3D" id="2.60.120.10">
    <property type="entry name" value="Jelly Rolls"/>
    <property type="match status" value="1"/>
</dbReference>
<evidence type="ECO:0000313" key="16">
    <source>
        <dbReference type="EMBL" id="KTC68904.1"/>
    </source>
</evidence>
<protein>
    <submittedName>
        <fullName evidence="16 17">Cyclic nucleotide-binding domain</fullName>
    </submittedName>
</protein>
<accession>A0A378I9K0</accession>
<feature type="domain" description="Cyclic nucleotide-binding" evidence="15">
    <location>
        <begin position="119"/>
        <end position="180"/>
    </location>
</feature>
<evidence type="ECO:0000259" key="15">
    <source>
        <dbReference type="PROSITE" id="PS50042"/>
    </source>
</evidence>
<keyword evidence="8 14" id="KW-0812">Transmembrane</keyword>
<keyword evidence="9" id="KW-0130">Cell adhesion</keyword>
<dbReference type="PANTHER" id="PTHR12101">
    <property type="entry name" value="POPEYE DOMAIN CONTAINING PROTEIN"/>
    <property type="match status" value="1"/>
</dbReference>
<evidence type="ECO:0000256" key="14">
    <source>
        <dbReference type="SAM" id="Phobius"/>
    </source>
</evidence>
<keyword evidence="5" id="KW-0796">Tight junction</keyword>
<dbReference type="EMBL" id="LNXT01000044">
    <property type="protein sequence ID" value="KTC68904.1"/>
    <property type="molecule type" value="Genomic_DNA"/>
</dbReference>
<dbReference type="InterPro" id="IPR006916">
    <property type="entry name" value="POPDC1-3"/>
</dbReference>
<evidence type="ECO:0000313" key="19">
    <source>
        <dbReference type="Proteomes" id="UP000255066"/>
    </source>
</evidence>
<dbReference type="GO" id="GO:0042391">
    <property type="term" value="P:regulation of membrane potential"/>
    <property type="evidence" value="ECO:0007669"/>
    <property type="project" value="TreeGrafter"/>
</dbReference>
<evidence type="ECO:0000256" key="4">
    <source>
        <dbReference type="ARBA" id="ARBA00007146"/>
    </source>
</evidence>
<dbReference type="GO" id="GO:0007155">
    <property type="term" value="P:cell adhesion"/>
    <property type="evidence" value="ECO:0007669"/>
    <property type="project" value="UniProtKB-KW"/>
</dbReference>
<dbReference type="AlphaFoldDB" id="A0A378I9K0"/>
<dbReference type="Pfam" id="PF04831">
    <property type="entry name" value="POPDC1-3"/>
    <property type="match status" value="1"/>
</dbReference>
<evidence type="ECO:0000256" key="9">
    <source>
        <dbReference type="ARBA" id="ARBA00022889"/>
    </source>
</evidence>
<evidence type="ECO:0000256" key="13">
    <source>
        <dbReference type="ARBA" id="ARBA00023180"/>
    </source>
</evidence>
<dbReference type="RefSeq" id="WP_058524438.1">
    <property type="nucleotide sequence ID" value="NZ_CAAAHV010000003.1"/>
</dbReference>
<dbReference type="SUPFAM" id="SSF51206">
    <property type="entry name" value="cAMP-binding domain-like"/>
    <property type="match status" value="1"/>
</dbReference>
<sequence>MDLSYHIAELLVLFSYLFRNMLYLRIVACCASLLYMHYSLRHNLPDIFWWSAIYLIVNFIQIFLIVKEKFPIELNPTLQAIKEKFFKHVSTSDFMKIIKLSGKGQAGSAHLMIKDKPVSQLLLITGGSVLVQFQNQIIELGPYHFLGEMSFFNNQLATADVTVKEQADFIYWDYEAIRRLQERQPNLFIYLLEAIGKDIMLKMTSNPKQPIEIK</sequence>
<dbReference type="PROSITE" id="PS50042">
    <property type="entry name" value="CNMP_BINDING_3"/>
    <property type="match status" value="1"/>
</dbReference>
<feature type="transmembrane region" description="Helical" evidence="14">
    <location>
        <begin position="47"/>
        <end position="66"/>
    </location>
</feature>
<dbReference type="EMBL" id="UGNW01000001">
    <property type="protein sequence ID" value="STX31420.1"/>
    <property type="molecule type" value="Genomic_DNA"/>
</dbReference>
<evidence type="ECO:0000313" key="18">
    <source>
        <dbReference type="Proteomes" id="UP000054735"/>
    </source>
</evidence>
<evidence type="ECO:0000256" key="1">
    <source>
        <dbReference type="ARBA" id="ARBA00004124"/>
    </source>
</evidence>
<dbReference type="GO" id="GO:0030552">
    <property type="term" value="F:cAMP binding"/>
    <property type="evidence" value="ECO:0007669"/>
    <property type="project" value="TreeGrafter"/>
</dbReference>
<dbReference type="Proteomes" id="UP000054735">
    <property type="component" value="Unassembled WGS sequence"/>
</dbReference>
<evidence type="ECO:0000256" key="6">
    <source>
        <dbReference type="ARBA" id="ARBA00022473"/>
    </source>
</evidence>
<dbReference type="InterPro" id="IPR018490">
    <property type="entry name" value="cNMP-bd_dom_sf"/>
</dbReference>
<evidence type="ECO:0000256" key="11">
    <source>
        <dbReference type="ARBA" id="ARBA00022989"/>
    </source>
</evidence>
<evidence type="ECO:0000256" key="3">
    <source>
        <dbReference type="ARBA" id="ARBA00004435"/>
    </source>
</evidence>
<keyword evidence="7" id="KW-1003">Cell membrane</keyword>
<name>A0A378I9K0_9GAMM</name>
<dbReference type="GO" id="GO:0016328">
    <property type="term" value="C:lateral plasma membrane"/>
    <property type="evidence" value="ECO:0007669"/>
    <property type="project" value="UniProtKB-SubCell"/>
</dbReference>
<comment type="subcellular location">
    <subcellularLocation>
        <location evidence="3">Cell junction</location>
        <location evidence="3">Tight junction</location>
    </subcellularLocation>
    <subcellularLocation>
        <location evidence="1">Lateral cell membrane</location>
    </subcellularLocation>
    <subcellularLocation>
        <location evidence="2">Membrane</location>
        <topology evidence="2">Multi-pass membrane protein</topology>
    </subcellularLocation>
</comment>
<dbReference type="InterPro" id="IPR055272">
    <property type="entry name" value="POPDC1-3_dom"/>
</dbReference>
<keyword evidence="10" id="KW-0965">Cell junction</keyword>
<feature type="transmembrane region" description="Helical" evidence="14">
    <location>
        <begin position="12"/>
        <end position="35"/>
    </location>
</feature>
<dbReference type="GO" id="GO:0005923">
    <property type="term" value="C:bicellular tight junction"/>
    <property type="evidence" value="ECO:0007669"/>
    <property type="project" value="UniProtKB-SubCell"/>
</dbReference>
<keyword evidence="13" id="KW-0325">Glycoprotein</keyword>
<proteinExistence type="inferred from homology"/>
<reference evidence="16 18" key="1">
    <citation type="submission" date="2015-11" db="EMBL/GenBank/DDBJ databases">
        <title>Genomic analysis of 38 Legionella species identifies large and diverse effector repertoires.</title>
        <authorList>
            <person name="Burstein D."/>
            <person name="Amaro F."/>
            <person name="Zusman T."/>
            <person name="Lifshitz Z."/>
            <person name="Cohen O."/>
            <person name="Gilbert J.A."/>
            <person name="Pupko T."/>
            <person name="Shuman H.A."/>
            <person name="Segal G."/>
        </authorList>
    </citation>
    <scope>NUCLEOTIDE SEQUENCE [LARGE SCALE GENOMIC DNA]</scope>
    <source>
        <strain evidence="16 18">CDC#1407-AL-14</strain>
    </source>
</reference>
<evidence type="ECO:0000313" key="17">
    <source>
        <dbReference type="EMBL" id="STX31420.1"/>
    </source>
</evidence>
<dbReference type="PANTHER" id="PTHR12101:SF17">
    <property type="entry name" value="BLOOD VESSEL EPICARDIAL SUBSTANCE"/>
    <property type="match status" value="1"/>
</dbReference>
<reference evidence="17 19" key="2">
    <citation type="submission" date="2018-06" db="EMBL/GenBank/DDBJ databases">
        <authorList>
            <consortium name="Pathogen Informatics"/>
            <person name="Doyle S."/>
        </authorList>
    </citation>
    <scope>NUCLEOTIDE SEQUENCE [LARGE SCALE GENOMIC DNA]</scope>
    <source>
        <strain evidence="17 19">NCTC12437</strain>
    </source>
</reference>
<evidence type="ECO:0000256" key="2">
    <source>
        <dbReference type="ARBA" id="ARBA00004141"/>
    </source>
</evidence>
<evidence type="ECO:0000256" key="12">
    <source>
        <dbReference type="ARBA" id="ARBA00023136"/>
    </source>
</evidence>
<dbReference type="InterPro" id="IPR014710">
    <property type="entry name" value="RmlC-like_jellyroll"/>
</dbReference>
<comment type="similarity">
    <text evidence="4">Belongs to the popeye family.</text>
</comment>
<organism evidence="17 19">
    <name type="scientific">Legionella birminghamensis</name>
    <dbReference type="NCBI Taxonomy" id="28083"/>
    <lineage>
        <taxon>Bacteria</taxon>
        <taxon>Pseudomonadati</taxon>
        <taxon>Pseudomonadota</taxon>
        <taxon>Gammaproteobacteria</taxon>
        <taxon>Legionellales</taxon>
        <taxon>Legionellaceae</taxon>
        <taxon>Legionella</taxon>
    </lineage>
</organism>
<evidence type="ECO:0000256" key="7">
    <source>
        <dbReference type="ARBA" id="ARBA00022475"/>
    </source>
</evidence>
<keyword evidence="18" id="KW-1185">Reference proteome</keyword>